<keyword evidence="3" id="KW-1185">Reference proteome</keyword>
<proteinExistence type="predicted"/>
<dbReference type="Proteomes" id="UP000198736">
    <property type="component" value="Unassembled WGS sequence"/>
</dbReference>
<evidence type="ECO:0000313" key="3">
    <source>
        <dbReference type="Proteomes" id="UP000198736"/>
    </source>
</evidence>
<organism evidence="2 3">
    <name type="scientific">Candidatus Nitrospira nitrificans</name>
    <dbReference type="NCBI Taxonomy" id="1742973"/>
    <lineage>
        <taxon>Bacteria</taxon>
        <taxon>Pseudomonadati</taxon>
        <taxon>Nitrospirota</taxon>
        <taxon>Nitrospiria</taxon>
        <taxon>Nitrospirales</taxon>
        <taxon>Nitrospiraceae</taxon>
        <taxon>Nitrospira</taxon>
    </lineage>
</organism>
<dbReference type="STRING" id="1742973.COMA2_180098"/>
<feature type="region of interest" description="Disordered" evidence="1">
    <location>
        <begin position="213"/>
        <end position="234"/>
    </location>
</feature>
<dbReference type="EMBL" id="CZPZ01000010">
    <property type="protein sequence ID" value="CUS34748.1"/>
    <property type="molecule type" value="Genomic_DNA"/>
</dbReference>
<evidence type="ECO:0000256" key="1">
    <source>
        <dbReference type="SAM" id="MobiDB-lite"/>
    </source>
</evidence>
<name>A0A0S4LA88_9BACT</name>
<reference evidence="3" key="1">
    <citation type="submission" date="2015-10" db="EMBL/GenBank/DDBJ databases">
        <authorList>
            <person name="Luecker S."/>
            <person name="Luecker S."/>
        </authorList>
    </citation>
    <scope>NUCLEOTIDE SEQUENCE [LARGE SCALE GENOMIC DNA]</scope>
</reference>
<gene>
    <name evidence="2" type="ORF">COMA2_180098</name>
</gene>
<dbReference type="AlphaFoldDB" id="A0A0S4LA88"/>
<accession>A0A0S4LA88</accession>
<protein>
    <submittedName>
        <fullName evidence="2">Uncharacterized protein</fullName>
    </submittedName>
</protein>
<sequence length="234" mass="25269">MGTTVSVNRHPAPPLSITDITCLFVILQTVGRQYRISSAITLTCAVSTLLILTGCHSTPPPSGVHFPITSGSHTRLPSAQQRILIWGDPLLARMAEEWLRSHHYIHILMPSQVRHPVSNHQVALAIAAEANAELVLILERQALKEGALIQARCGAGFNITVEVRGLSVEHGGSVLRGNAHYPHCVEYNDQTVQNLTCQALATAWASAQPGSLRSPHTWHAQPAGAPTCQTVRST</sequence>
<evidence type="ECO:0000313" key="2">
    <source>
        <dbReference type="EMBL" id="CUS34748.1"/>
    </source>
</evidence>